<keyword evidence="1" id="KW-0812">Transmembrane</keyword>
<name>A0A9X0YL81_9FLAO</name>
<organism evidence="4 6">
    <name type="scientific">Formosa algae</name>
    <dbReference type="NCBI Taxonomy" id="225843"/>
    <lineage>
        <taxon>Bacteria</taxon>
        <taxon>Pseudomonadati</taxon>
        <taxon>Bacteroidota</taxon>
        <taxon>Flavobacteriia</taxon>
        <taxon>Flavobacteriales</taxon>
        <taxon>Flavobacteriaceae</taxon>
        <taxon>Formosa</taxon>
    </lineage>
</organism>
<dbReference type="GO" id="GO:0016989">
    <property type="term" value="F:sigma factor antagonist activity"/>
    <property type="evidence" value="ECO:0007669"/>
    <property type="project" value="TreeGrafter"/>
</dbReference>
<comment type="caution">
    <text evidence="4">The sequence shown here is derived from an EMBL/GenBank/DDBJ whole genome shotgun (WGS) entry which is preliminary data.</text>
</comment>
<keyword evidence="1" id="KW-1133">Transmembrane helix</keyword>
<evidence type="ECO:0000313" key="5">
    <source>
        <dbReference type="EMBL" id="MDQ0335977.1"/>
    </source>
</evidence>
<dbReference type="InterPro" id="IPR006860">
    <property type="entry name" value="FecR"/>
</dbReference>
<feature type="domain" description="Protein FecR C-terminal" evidence="3">
    <location>
        <begin position="324"/>
        <end position="386"/>
    </location>
</feature>
<dbReference type="Proteomes" id="UP001138672">
    <property type="component" value="Unassembled WGS sequence"/>
</dbReference>
<evidence type="ECO:0000256" key="1">
    <source>
        <dbReference type="SAM" id="Phobius"/>
    </source>
</evidence>
<dbReference type="InterPro" id="IPR032508">
    <property type="entry name" value="FecR_C"/>
</dbReference>
<evidence type="ECO:0000313" key="7">
    <source>
        <dbReference type="Proteomes" id="UP001231587"/>
    </source>
</evidence>
<dbReference type="EMBL" id="JAGGJQ010000007">
    <property type="protein sequence ID" value="MBP1840610.1"/>
    <property type="molecule type" value="Genomic_DNA"/>
</dbReference>
<evidence type="ECO:0000313" key="6">
    <source>
        <dbReference type="Proteomes" id="UP001138672"/>
    </source>
</evidence>
<gene>
    <name evidence="4" type="ORF">J2Z56_002540</name>
    <name evidence="5" type="ORF">J2Z57_002429</name>
</gene>
<dbReference type="InterPro" id="IPR012373">
    <property type="entry name" value="Ferrdict_sens_TM"/>
</dbReference>
<dbReference type="PANTHER" id="PTHR30273">
    <property type="entry name" value="PERIPLASMIC SIGNAL SENSOR AND SIGMA FACTOR ACTIVATOR FECR-RELATED"/>
    <property type="match status" value="1"/>
</dbReference>
<proteinExistence type="predicted"/>
<accession>A0A9X0YL81</accession>
<evidence type="ECO:0000259" key="3">
    <source>
        <dbReference type="Pfam" id="PF16344"/>
    </source>
</evidence>
<dbReference type="Gene3D" id="3.55.50.30">
    <property type="match status" value="1"/>
</dbReference>
<dbReference type="EMBL" id="JAUSUU010000007">
    <property type="protein sequence ID" value="MDQ0335977.1"/>
    <property type="molecule type" value="Genomic_DNA"/>
</dbReference>
<keyword evidence="1" id="KW-0472">Membrane</keyword>
<dbReference type="AlphaFoldDB" id="A0A9X0YL81"/>
<dbReference type="Proteomes" id="UP001231587">
    <property type="component" value="Unassembled WGS sequence"/>
</dbReference>
<feature type="transmembrane region" description="Helical" evidence="1">
    <location>
        <begin position="82"/>
        <end position="102"/>
    </location>
</feature>
<reference evidence="4" key="1">
    <citation type="submission" date="2021-03" db="EMBL/GenBank/DDBJ databases">
        <title>Genomic Encyclopedia of Type Strains, Phase IV (KMG-IV): sequencing the most valuable type-strain genomes for metagenomic binning, comparative biology and taxonomic classification.</title>
        <authorList>
            <person name="Goeker M."/>
        </authorList>
    </citation>
    <scope>NUCLEOTIDE SEQUENCE</scope>
    <source>
        <strain evidence="4">DSM 15523</strain>
        <strain evidence="5 7">DSM 16476</strain>
    </source>
</reference>
<dbReference type="PANTHER" id="PTHR30273:SF2">
    <property type="entry name" value="PROTEIN FECR"/>
    <property type="match status" value="1"/>
</dbReference>
<keyword evidence="7" id="KW-1185">Reference proteome</keyword>
<dbReference type="OrthoDB" id="649666at2"/>
<evidence type="ECO:0000259" key="2">
    <source>
        <dbReference type="Pfam" id="PF04773"/>
    </source>
</evidence>
<protein>
    <submittedName>
        <fullName evidence="4">Ferric-dicitrate binding protein FerR (Iron transport regulator)</fullName>
    </submittedName>
</protein>
<dbReference type="Gene3D" id="2.60.120.1440">
    <property type="match status" value="1"/>
</dbReference>
<dbReference type="Pfam" id="PF16344">
    <property type="entry name" value="FecR_C"/>
    <property type="match status" value="1"/>
</dbReference>
<evidence type="ECO:0000313" key="4">
    <source>
        <dbReference type="EMBL" id="MBP1840610.1"/>
    </source>
</evidence>
<feature type="domain" description="FecR protein" evidence="2">
    <location>
        <begin position="185"/>
        <end position="280"/>
    </location>
</feature>
<dbReference type="RefSeq" id="WP_057780034.1">
    <property type="nucleotide sequence ID" value="NZ_JAGGJQ010000007.1"/>
</dbReference>
<sequence length="394" mass="45177">MKTTNTRKWLELIWVIKLLERYFDGRATEKEQYTIEQWNPELNEDIIQDTLEPNEDTERIWKSIVTELHLTPKAPEKKTIQFYHYAAAASVLLLISLSILFFKHSDQVEHALPNTTIVNSKPVTAGTNKAVLTLEDGTEVVLTDQINYKTNQVQSNGEQLVYNTSDIDPNTQTISDVKFNFLTVPRGGQYYVKLADETEVWLNSESQLKFPTAFVAGQTRQVELVYGEAYFDVSPSSKHAGAKFKVYNQNQSVEVLGTAFNIKAYRDESKIYTTLVEGKVVVDSKDNHKDLVPNQKLTLNLLNNNVTIANVDVQSEISWRDGLFYFKGDSLKDIMKIISRWYDVDVQFENKNLEEITFKGVLGKHQDLTEILEIIKNLSIIKSYNLYDKTLILN</sequence>
<dbReference type="Pfam" id="PF04773">
    <property type="entry name" value="FecR"/>
    <property type="match status" value="1"/>
</dbReference>